<dbReference type="InterPro" id="IPR051400">
    <property type="entry name" value="HAD-like_hydrolase"/>
</dbReference>
<evidence type="ECO:0000313" key="5">
    <source>
        <dbReference type="Proteomes" id="UP000078263"/>
    </source>
</evidence>
<keyword evidence="3" id="KW-0460">Magnesium</keyword>
<dbReference type="PANTHER" id="PTHR46470:SF2">
    <property type="entry name" value="GLYCERALDEHYDE 3-PHOSPHATE PHOSPHATASE"/>
    <property type="match status" value="1"/>
</dbReference>
<reference evidence="4 5" key="1">
    <citation type="submission" date="2016-05" db="EMBL/GenBank/DDBJ databases">
        <title>Compelete Genome Sequence of Bacteriochlorophyll-Synthesizing Bacterium Porphyrobacter neustonensis DSM 9434.</title>
        <authorList>
            <person name="Shi X.-L."/>
            <person name="Wu Y.-H."/>
            <person name="Cheng H."/>
            <person name="Xu L."/>
            <person name="Zhang X.-Q."/>
            <person name="Wang C.-S."/>
            <person name="Xu X.-W."/>
        </authorList>
    </citation>
    <scope>NUCLEOTIDE SEQUENCE [LARGE SCALE GENOMIC DNA]</scope>
    <source>
        <strain evidence="4 5">DSM 9434</strain>
    </source>
</reference>
<organism evidence="4 5">
    <name type="scientific">Erythrobacter neustonensis</name>
    <dbReference type="NCBI Taxonomy" id="1112"/>
    <lineage>
        <taxon>Bacteria</taxon>
        <taxon>Pseudomonadati</taxon>
        <taxon>Pseudomonadota</taxon>
        <taxon>Alphaproteobacteria</taxon>
        <taxon>Sphingomonadales</taxon>
        <taxon>Erythrobacteraceae</taxon>
        <taxon>Erythrobacter/Porphyrobacter group</taxon>
        <taxon>Erythrobacter</taxon>
    </lineage>
</organism>
<sequence length="247" mass="26717">MNDLVRIAAEVVVFDLDDTLYLERDFARSGFIAASRQFGGQFNPERFSACCLQLLDAGQRGDVFDRALEIMGVTPPVGLIENLVEAYRSHRPQITLCLDAERFLARTVVKATGLISDGPAPTQTAKVVALGLADRIGHIVLTGAFPAGYGKPHPRAFEHIEEATGFSGSALVYIADNAAKDFIAPNRRGWQTVQILRPGRIHRGAPISPDRAAGHVVTSLDQIIVGTKAHSNDAARGVMVHAGRKER</sequence>
<dbReference type="GO" id="GO:0016791">
    <property type="term" value="F:phosphatase activity"/>
    <property type="evidence" value="ECO:0007669"/>
    <property type="project" value="TreeGrafter"/>
</dbReference>
<dbReference type="Proteomes" id="UP000078263">
    <property type="component" value="Chromosome"/>
</dbReference>
<accession>A0A192D4L0</accession>
<dbReference type="RefSeq" id="WP_068351907.1">
    <property type="nucleotide sequence ID" value="NZ_CP016033.1"/>
</dbReference>
<evidence type="ECO:0008006" key="6">
    <source>
        <dbReference type="Google" id="ProtNLM"/>
    </source>
</evidence>
<keyword evidence="1" id="KW-0479">Metal-binding</keyword>
<dbReference type="Gene3D" id="1.10.150.520">
    <property type="match status" value="1"/>
</dbReference>
<protein>
    <recommendedName>
        <fullName evidence="6">HAD family hydrolase</fullName>
    </recommendedName>
</protein>
<keyword evidence="5" id="KW-1185">Reference proteome</keyword>
<keyword evidence="2" id="KW-0378">Hydrolase</keyword>
<dbReference type="OrthoDB" id="148966at2"/>
<evidence type="ECO:0000256" key="2">
    <source>
        <dbReference type="ARBA" id="ARBA00022801"/>
    </source>
</evidence>
<dbReference type="GO" id="GO:0046872">
    <property type="term" value="F:metal ion binding"/>
    <property type="evidence" value="ECO:0007669"/>
    <property type="project" value="UniProtKB-KW"/>
</dbReference>
<gene>
    <name evidence="4" type="ORF">A9D12_11310</name>
</gene>
<dbReference type="Pfam" id="PF00702">
    <property type="entry name" value="Hydrolase"/>
    <property type="match status" value="1"/>
</dbReference>
<dbReference type="PANTHER" id="PTHR46470">
    <property type="entry name" value="N-ACYLNEURAMINATE-9-PHOSPHATASE"/>
    <property type="match status" value="1"/>
</dbReference>
<dbReference type="SUPFAM" id="SSF56784">
    <property type="entry name" value="HAD-like"/>
    <property type="match status" value="1"/>
</dbReference>
<dbReference type="KEGG" id="pns:A9D12_11310"/>
<dbReference type="STRING" id="1112.A9D12_11310"/>
<dbReference type="AlphaFoldDB" id="A0A192D4L0"/>
<evidence type="ECO:0000313" key="4">
    <source>
        <dbReference type="EMBL" id="ANK13428.1"/>
    </source>
</evidence>
<dbReference type="Gene3D" id="3.40.50.1000">
    <property type="entry name" value="HAD superfamily/HAD-like"/>
    <property type="match status" value="1"/>
</dbReference>
<name>A0A192D4L0_9SPHN</name>
<evidence type="ECO:0000256" key="3">
    <source>
        <dbReference type="ARBA" id="ARBA00022842"/>
    </source>
</evidence>
<proteinExistence type="predicted"/>
<evidence type="ECO:0000256" key="1">
    <source>
        <dbReference type="ARBA" id="ARBA00022723"/>
    </source>
</evidence>
<dbReference type="InterPro" id="IPR036412">
    <property type="entry name" value="HAD-like_sf"/>
</dbReference>
<dbReference type="InterPro" id="IPR023214">
    <property type="entry name" value="HAD_sf"/>
</dbReference>
<dbReference type="EMBL" id="CP016033">
    <property type="protein sequence ID" value="ANK13428.1"/>
    <property type="molecule type" value="Genomic_DNA"/>
</dbReference>